<evidence type="ECO:0000256" key="1">
    <source>
        <dbReference type="SAM" id="MobiDB-lite"/>
    </source>
</evidence>
<proteinExistence type="predicted"/>
<feature type="chain" id="PRO_5002677025" evidence="2">
    <location>
        <begin position="22"/>
        <end position="106"/>
    </location>
</feature>
<dbReference type="EMBL" id="CP000679">
    <property type="protein sequence ID" value="ABP67983.2"/>
    <property type="molecule type" value="Genomic_DNA"/>
</dbReference>
<organism evidence="3 4">
    <name type="scientific">Caldicellulosiruptor saccharolyticus (strain ATCC 43494 / DSM 8903 / Tp8T 6331)</name>
    <dbReference type="NCBI Taxonomy" id="351627"/>
    <lineage>
        <taxon>Bacteria</taxon>
        <taxon>Bacillati</taxon>
        <taxon>Bacillota</taxon>
        <taxon>Bacillota incertae sedis</taxon>
        <taxon>Caldicellulosiruptorales</taxon>
        <taxon>Caldicellulosiruptoraceae</taxon>
        <taxon>Caldicellulosiruptor</taxon>
    </lineage>
</organism>
<keyword evidence="4" id="KW-1185">Reference proteome</keyword>
<reference evidence="3 4" key="1">
    <citation type="journal article" date="2008" name="Appl. Environ. Microbiol.">
        <title>Hydrogenomics of the extremely thermophilic bacterium Caldicellulosiruptor saccharolyticus.</title>
        <authorList>
            <person name="van de Werken H.J."/>
            <person name="Verhaart M.R."/>
            <person name="VanFossen A.L."/>
            <person name="Willquist K."/>
            <person name="Lewis D.L."/>
            <person name="Nichols J.D."/>
            <person name="Goorissen H.P."/>
            <person name="Mongodin E.F."/>
            <person name="Nelson K.E."/>
            <person name="van Niel E.W."/>
            <person name="Stams A.J."/>
            <person name="Ward D.E."/>
            <person name="de Vos W.M."/>
            <person name="van der Oost J."/>
            <person name="Kelly R.M."/>
            <person name="Kengen S.W."/>
        </authorList>
    </citation>
    <scope>NUCLEOTIDE SEQUENCE [LARGE SCALE GENOMIC DNA]</scope>
    <source>
        <strain evidence="4">ATCC 43494 / DSM 8903 / Tp8T 6331</strain>
    </source>
</reference>
<protein>
    <submittedName>
        <fullName evidence="3">Uncharacterized protein</fullName>
    </submittedName>
</protein>
<gene>
    <name evidence="3" type="ordered locus">Csac_2406</name>
</gene>
<dbReference type="KEGG" id="csc:Csac_2406"/>
<dbReference type="RefSeq" id="WP_011917905.1">
    <property type="nucleotide sequence ID" value="NC_009437.1"/>
</dbReference>
<feature type="region of interest" description="Disordered" evidence="1">
    <location>
        <begin position="36"/>
        <end position="59"/>
    </location>
</feature>
<evidence type="ECO:0000256" key="2">
    <source>
        <dbReference type="SAM" id="SignalP"/>
    </source>
</evidence>
<dbReference type="STRING" id="351627.Csac_2406"/>
<accession>A4XM48</accession>
<evidence type="ECO:0000313" key="4">
    <source>
        <dbReference type="Proteomes" id="UP000000256"/>
    </source>
</evidence>
<dbReference type="HOGENOM" id="CLU_2218193_0_0_9"/>
<dbReference type="AlphaFoldDB" id="A4XM48"/>
<name>A4XM48_CALS8</name>
<evidence type="ECO:0000313" key="3">
    <source>
        <dbReference type="EMBL" id="ABP67983.2"/>
    </source>
</evidence>
<keyword evidence="2" id="KW-0732">Signal</keyword>
<feature type="signal peptide" evidence="2">
    <location>
        <begin position="1"/>
        <end position="21"/>
    </location>
</feature>
<sequence>MLIVITCIAMVFFFTSCTIQSAIEQKKTVEEILGKIGESEDKTNSRGQPATMKEDEVEDNPLKDVYKDYFLVGAAINGYSVETAAINHPGMAAILKKTLTVQPYLI</sequence>
<dbReference type="Proteomes" id="UP000000256">
    <property type="component" value="Chromosome"/>
</dbReference>